<proteinExistence type="predicted"/>
<organism evidence="2">
    <name type="scientific">Tanacetum cinerariifolium</name>
    <name type="common">Dalmatian daisy</name>
    <name type="synonym">Chrysanthemum cinerariifolium</name>
    <dbReference type="NCBI Taxonomy" id="118510"/>
    <lineage>
        <taxon>Eukaryota</taxon>
        <taxon>Viridiplantae</taxon>
        <taxon>Streptophyta</taxon>
        <taxon>Embryophyta</taxon>
        <taxon>Tracheophyta</taxon>
        <taxon>Spermatophyta</taxon>
        <taxon>Magnoliopsida</taxon>
        <taxon>eudicotyledons</taxon>
        <taxon>Gunneridae</taxon>
        <taxon>Pentapetalae</taxon>
        <taxon>asterids</taxon>
        <taxon>campanulids</taxon>
        <taxon>Asterales</taxon>
        <taxon>Asteraceae</taxon>
        <taxon>Asteroideae</taxon>
        <taxon>Anthemideae</taxon>
        <taxon>Anthemidinae</taxon>
        <taxon>Tanacetum</taxon>
    </lineage>
</organism>
<evidence type="ECO:0000313" key="2">
    <source>
        <dbReference type="EMBL" id="GFD11180.1"/>
    </source>
</evidence>
<dbReference type="AlphaFoldDB" id="A0A699TN08"/>
<protein>
    <submittedName>
        <fullName evidence="2">Uncharacterized protein</fullName>
    </submittedName>
</protein>
<evidence type="ECO:0000256" key="1">
    <source>
        <dbReference type="SAM" id="MobiDB-lite"/>
    </source>
</evidence>
<gene>
    <name evidence="2" type="ORF">Tci_883149</name>
</gene>
<dbReference type="EMBL" id="BKCJ011257415">
    <property type="protein sequence ID" value="GFD11180.1"/>
    <property type="molecule type" value="Genomic_DNA"/>
</dbReference>
<sequence length="136" mass="14766">FDAKKAREENVPQYVLFPVWSSGSTNPQNTDRDDAFDEKEHEFEGRKPRSKVNVSPSIPAVGQISPNSTNTFSAAGPSNAAAKLEDITYSDDEDDVGTEADFNNLETSITVSPILTTKVHKDHPVTQIIGDLSSAT</sequence>
<reference evidence="2" key="1">
    <citation type="journal article" date="2019" name="Sci. Rep.">
        <title>Draft genome of Tanacetum cinerariifolium, the natural source of mosquito coil.</title>
        <authorList>
            <person name="Yamashiro T."/>
            <person name="Shiraishi A."/>
            <person name="Satake H."/>
            <person name="Nakayama K."/>
        </authorList>
    </citation>
    <scope>NUCLEOTIDE SEQUENCE</scope>
</reference>
<feature type="compositionally biased region" description="Polar residues" evidence="1">
    <location>
        <begin position="64"/>
        <end position="73"/>
    </location>
</feature>
<name>A0A699TN08_TANCI</name>
<feature type="region of interest" description="Disordered" evidence="1">
    <location>
        <begin position="40"/>
        <end position="73"/>
    </location>
</feature>
<accession>A0A699TN08</accession>
<feature type="non-terminal residue" evidence="2">
    <location>
        <position position="1"/>
    </location>
</feature>
<comment type="caution">
    <text evidence="2">The sequence shown here is derived from an EMBL/GenBank/DDBJ whole genome shotgun (WGS) entry which is preliminary data.</text>
</comment>